<protein>
    <submittedName>
        <fullName evidence="2">HypC/HybG/HupF family hydrogenase formation chaperone</fullName>
    </submittedName>
</protein>
<dbReference type="OrthoDB" id="162952at2"/>
<sequence>MNTNPQSTSLSEAQWACTPDGTGHCLTCADEARPARVLHVERETSLATVAIGEAREEIDISLVEEVGPGVLVLVHGGVAIAQLDEDNHE</sequence>
<organism evidence="2 3">
    <name type="scientific">Ktedonosporobacter rubrisoli</name>
    <dbReference type="NCBI Taxonomy" id="2509675"/>
    <lineage>
        <taxon>Bacteria</taxon>
        <taxon>Bacillati</taxon>
        <taxon>Chloroflexota</taxon>
        <taxon>Ktedonobacteria</taxon>
        <taxon>Ktedonobacterales</taxon>
        <taxon>Ktedonosporobacteraceae</taxon>
        <taxon>Ktedonosporobacter</taxon>
    </lineage>
</organism>
<keyword evidence="3" id="KW-1185">Reference proteome</keyword>
<evidence type="ECO:0000313" key="3">
    <source>
        <dbReference type="Proteomes" id="UP000290365"/>
    </source>
</evidence>
<dbReference type="Gene3D" id="2.30.30.140">
    <property type="match status" value="1"/>
</dbReference>
<proteinExistence type="inferred from homology"/>
<comment type="similarity">
    <text evidence="1">Belongs to the HupF/HypC family.</text>
</comment>
<dbReference type="SUPFAM" id="SSF159127">
    <property type="entry name" value="HupF/HypC-like"/>
    <property type="match status" value="1"/>
</dbReference>
<accession>A0A4P6K300</accession>
<dbReference type="Proteomes" id="UP000290365">
    <property type="component" value="Chromosome"/>
</dbReference>
<evidence type="ECO:0000313" key="2">
    <source>
        <dbReference type="EMBL" id="QBD82539.1"/>
    </source>
</evidence>
<dbReference type="RefSeq" id="WP_129893608.1">
    <property type="nucleotide sequence ID" value="NZ_CP035758.1"/>
</dbReference>
<name>A0A4P6K300_KTERU</name>
<dbReference type="Pfam" id="PF01455">
    <property type="entry name" value="HupF_HypC"/>
    <property type="match status" value="1"/>
</dbReference>
<reference evidence="2 3" key="1">
    <citation type="submission" date="2019-01" db="EMBL/GenBank/DDBJ databases">
        <title>Ktedonosporobacter rubrisoli SCAWS-G2.</title>
        <authorList>
            <person name="Huang Y."/>
            <person name="Yan B."/>
        </authorList>
    </citation>
    <scope>NUCLEOTIDE SEQUENCE [LARGE SCALE GENOMIC DNA]</scope>
    <source>
        <strain evidence="2 3">SCAWS-G2</strain>
    </source>
</reference>
<dbReference type="KEGG" id="kbs:EPA93_43845"/>
<gene>
    <name evidence="2" type="ORF">EPA93_43845</name>
</gene>
<dbReference type="InterPro" id="IPR001109">
    <property type="entry name" value="Hydrogenase_HupF/HypC"/>
</dbReference>
<dbReference type="EMBL" id="CP035758">
    <property type="protein sequence ID" value="QBD82539.1"/>
    <property type="molecule type" value="Genomic_DNA"/>
</dbReference>
<dbReference type="AlphaFoldDB" id="A0A4P6K300"/>
<evidence type="ECO:0000256" key="1">
    <source>
        <dbReference type="ARBA" id="ARBA00006018"/>
    </source>
</evidence>